<proteinExistence type="predicted"/>
<sequence>MRSLRAAASRLMTVGVLSDGWYAILTGLVLLLLAHLLGSVPWDVDPAATLVAMAFLVIGLWQLAQGLRAELPRQRRSTDEPASRTSECPVAHHPEWLA</sequence>
<keyword evidence="2" id="KW-1133">Transmembrane helix</keyword>
<dbReference type="RefSeq" id="WP_268110639.1">
    <property type="nucleotide sequence ID" value="NZ_JAPPUX010000001.1"/>
</dbReference>
<organism evidence="3 4">
    <name type="scientific">Nocardioides pini</name>
    <dbReference type="NCBI Taxonomy" id="2975053"/>
    <lineage>
        <taxon>Bacteria</taxon>
        <taxon>Bacillati</taxon>
        <taxon>Actinomycetota</taxon>
        <taxon>Actinomycetes</taxon>
        <taxon>Propionibacteriales</taxon>
        <taxon>Nocardioidaceae</taxon>
        <taxon>Nocardioides</taxon>
    </lineage>
</organism>
<reference evidence="3" key="1">
    <citation type="submission" date="2022-08" db="EMBL/GenBank/DDBJ databases">
        <title>Genome sequencing of Nocardioides sp. STR2.</title>
        <authorList>
            <person name="So Y."/>
        </authorList>
    </citation>
    <scope>NUCLEOTIDE SEQUENCE</scope>
    <source>
        <strain evidence="3">STR2</strain>
    </source>
</reference>
<feature type="transmembrane region" description="Helical" evidence="2">
    <location>
        <begin position="48"/>
        <end position="67"/>
    </location>
</feature>
<gene>
    <name evidence="3" type="ORF">NYO98_06135</name>
</gene>
<keyword evidence="4" id="KW-1185">Reference proteome</keyword>
<evidence type="ECO:0000313" key="3">
    <source>
        <dbReference type="EMBL" id="MCY4725853.1"/>
    </source>
</evidence>
<keyword evidence="2" id="KW-0812">Transmembrane</keyword>
<name>A0ABT4CA56_9ACTN</name>
<evidence type="ECO:0000313" key="4">
    <source>
        <dbReference type="Proteomes" id="UP001074726"/>
    </source>
</evidence>
<protein>
    <submittedName>
        <fullName evidence="3">Uncharacterized protein</fullName>
    </submittedName>
</protein>
<comment type="caution">
    <text evidence="3">The sequence shown here is derived from an EMBL/GenBank/DDBJ whole genome shotgun (WGS) entry which is preliminary data.</text>
</comment>
<feature type="transmembrane region" description="Helical" evidence="2">
    <location>
        <begin position="21"/>
        <end position="42"/>
    </location>
</feature>
<keyword evidence="2" id="KW-0472">Membrane</keyword>
<dbReference type="Proteomes" id="UP001074726">
    <property type="component" value="Unassembled WGS sequence"/>
</dbReference>
<accession>A0ABT4CA56</accession>
<feature type="region of interest" description="Disordered" evidence="1">
    <location>
        <begin position="71"/>
        <end position="98"/>
    </location>
</feature>
<evidence type="ECO:0000256" key="2">
    <source>
        <dbReference type="SAM" id="Phobius"/>
    </source>
</evidence>
<feature type="compositionally biased region" description="Basic and acidic residues" evidence="1">
    <location>
        <begin position="71"/>
        <end position="82"/>
    </location>
</feature>
<dbReference type="EMBL" id="JAPPUX010000001">
    <property type="protein sequence ID" value="MCY4725853.1"/>
    <property type="molecule type" value="Genomic_DNA"/>
</dbReference>
<evidence type="ECO:0000256" key="1">
    <source>
        <dbReference type="SAM" id="MobiDB-lite"/>
    </source>
</evidence>